<evidence type="ECO:0000313" key="9">
    <source>
        <dbReference type="Proteomes" id="UP000248326"/>
    </source>
</evidence>
<evidence type="ECO:0000313" key="8">
    <source>
        <dbReference type="EMBL" id="PYE55953.1"/>
    </source>
</evidence>
<evidence type="ECO:0000256" key="7">
    <source>
        <dbReference type="SAM" id="Phobius"/>
    </source>
</evidence>
<feature type="transmembrane region" description="Helical" evidence="7">
    <location>
        <begin position="219"/>
        <end position="248"/>
    </location>
</feature>
<evidence type="ECO:0000256" key="6">
    <source>
        <dbReference type="SAM" id="MobiDB-lite"/>
    </source>
</evidence>
<dbReference type="AlphaFoldDB" id="A0A318SMP8"/>
<reference evidence="8 9" key="1">
    <citation type="submission" date="2018-06" db="EMBL/GenBank/DDBJ databases">
        <title>Genomic Encyclopedia of Type Strains, Phase IV (KMG-IV): sequencing the most valuable type-strain genomes for metagenomic binning, comparative biology and taxonomic classification.</title>
        <authorList>
            <person name="Goeker M."/>
        </authorList>
    </citation>
    <scope>NUCLEOTIDE SEQUENCE [LARGE SCALE GENOMIC DNA]</scope>
    <source>
        <strain evidence="8 9">DSM 18048</strain>
    </source>
</reference>
<evidence type="ECO:0000256" key="4">
    <source>
        <dbReference type="ARBA" id="ARBA00022989"/>
    </source>
</evidence>
<feature type="transmembrane region" description="Helical" evidence="7">
    <location>
        <begin position="538"/>
        <end position="559"/>
    </location>
</feature>
<feature type="transmembrane region" description="Helical" evidence="7">
    <location>
        <begin position="289"/>
        <end position="312"/>
    </location>
</feature>
<dbReference type="PANTHER" id="PTHR47089:SF1">
    <property type="entry name" value="GUANOSINE ABC TRANSPORTER PERMEASE PROTEIN NUPP"/>
    <property type="match status" value="1"/>
</dbReference>
<feature type="transmembrane region" description="Helical" evidence="7">
    <location>
        <begin position="451"/>
        <end position="468"/>
    </location>
</feature>
<dbReference type="RefSeq" id="WP_245900676.1">
    <property type="nucleotide sequence ID" value="NZ_QJSX01000002.1"/>
</dbReference>
<keyword evidence="9" id="KW-1185">Reference proteome</keyword>
<feature type="transmembrane region" description="Helical" evidence="7">
    <location>
        <begin position="324"/>
        <end position="344"/>
    </location>
</feature>
<feature type="transmembrane region" description="Helical" evidence="7">
    <location>
        <begin position="260"/>
        <end position="283"/>
    </location>
</feature>
<feature type="transmembrane region" description="Helical" evidence="7">
    <location>
        <begin position="498"/>
        <end position="518"/>
    </location>
</feature>
<gene>
    <name evidence="8" type="ORF">DES52_102320</name>
</gene>
<comment type="subcellular location">
    <subcellularLocation>
        <location evidence="1">Cell membrane</location>
        <topology evidence="1">Multi-pass membrane protein</topology>
    </subcellularLocation>
</comment>
<feature type="transmembrane region" description="Helical" evidence="7">
    <location>
        <begin position="93"/>
        <end position="112"/>
    </location>
</feature>
<dbReference type="PANTHER" id="PTHR47089">
    <property type="entry name" value="ABC TRANSPORTER, PERMEASE PROTEIN"/>
    <property type="match status" value="1"/>
</dbReference>
<dbReference type="EMBL" id="QJSX01000002">
    <property type="protein sequence ID" value="PYE55953.1"/>
    <property type="molecule type" value="Genomic_DNA"/>
</dbReference>
<keyword evidence="2" id="KW-1003">Cell membrane</keyword>
<feature type="transmembrane region" description="Helical" evidence="7">
    <location>
        <begin position="66"/>
        <end position="86"/>
    </location>
</feature>
<dbReference type="Pfam" id="PF02653">
    <property type="entry name" value="BPD_transp_2"/>
    <property type="match status" value="2"/>
</dbReference>
<dbReference type="InterPro" id="IPR001851">
    <property type="entry name" value="ABC_transp_permease"/>
</dbReference>
<dbReference type="GO" id="GO:0022857">
    <property type="term" value="F:transmembrane transporter activity"/>
    <property type="evidence" value="ECO:0007669"/>
    <property type="project" value="InterPro"/>
</dbReference>
<feature type="transmembrane region" description="Helical" evidence="7">
    <location>
        <begin position="12"/>
        <end position="33"/>
    </location>
</feature>
<feature type="region of interest" description="Disordered" evidence="6">
    <location>
        <begin position="619"/>
        <end position="655"/>
    </location>
</feature>
<feature type="transmembrane region" description="Helical" evidence="7">
    <location>
        <begin position="580"/>
        <end position="598"/>
    </location>
</feature>
<keyword evidence="4 7" id="KW-1133">Transmembrane helix</keyword>
<keyword evidence="3 7" id="KW-0812">Transmembrane</keyword>
<protein>
    <submittedName>
        <fullName evidence="8">Nucleoside ABC transporter membrane protein</fullName>
    </submittedName>
</protein>
<evidence type="ECO:0000256" key="5">
    <source>
        <dbReference type="ARBA" id="ARBA00023136"/>
    </source>
</evidence>
<feature type="transmembrane region" description="Helical" evidence="7">
    <location>
        <begin position="416"/>
        <end position="439"/>
    </location>
</feature>
<evidence type="ECO:0000256" key="1">
    <source>
        <dbReference type="ARBA" id="ARBA00004651"/>
    </source>
</evidence>
<feature type="transmembrane region" description="Helical" evidence="7">
    <location>
        <begin position="175"/>
        <end position="199"/>
    </location>
</feature>
<dbReference type="CDD" id="cd06580">
    <property type="entry name" value="TM_PBP1_transp_TpRbsC_like"/>
    <property type="match status" value="1"/>
</dbReference>
<accession>A0A318SMP8</accession>
<evidence type="ECO:0000256" key="2">
    <source>
        <dbReference type="ARBA" id="ARBA00022475"/>
    </source>
</evidence>
<feature type="transmembrane region" description="Helical" evidence="7">
    <location>
        <begin position="388"/>
        <end position="409"/>
    </location>
</feature>
<comment type="caution">
    <text evidence="8">The sequence shown here is derived from an EMBL/GenBank/DDBJ whole genome shotgun (WGS) entry which is preliminary data.</text>
</comment>
<feature type="transmembrane region" description="Helical" evidence="7">
    <location>
        <begin position="144"/>
        <end position="163"/>
    </location>
</feature>
<keyword evidence="5 7" id="KW-0472">Membrane</keyword>
<name>A0A318SMP8_9DEIO</name>
<organism evidence="8 9">
    <name type="scientific">Deinococcus yavapaiensis KR-236</name>
    <dbReference type="NCBI Taxonomy" id="694435"/>
    <lineage>
        <taxon>Bacteria</taxon>
        <taxon>Thermotogati</taxon>
        <taxon>Deinococcota</taxon>
        <taxon>Deinococci</taxon>
        <taxon>Deinococcales</taxon>
        <taxon>Deinococcaceae</taxon>
        <taxon>Deinococcus</taxon>
    </lineage>
</organism>
<sequence>MTSFSERPSRFAAYLTLTLAVLAAVAMFAAPYATYGRNFNGSGTLLLFPGRALDIAGLGTQNLPSVGGAVALGWGVLAALVLTIVAALTRARWMWIAGLLTLLFAIGSAWLFEASLSTAINTLLAQGFPRQRIQYVSGGMNVGWFLPLAAGATGLLAGVSAFPTWYHRLNRLRGVLVPFVALALAILVGALVVLIIQPVPTLSPLTSAVNWYGKFDLVWFVYTTLFAPLTNIGGLFQVLTLATPLIFAGLSVAFAFRAGLFNIGGSGQILMGAIFATAVGVYLPFPAWLLLPVAVIAAAIGGALWGAIPGFLKARFGVSEVINTIMLNYIASAIFIFLIGQNSFPFFGRTYNLPFRAEGFEARSQELQVGARLPQIPELLGFKINEPAFLPLSPLVALVVFALMYFLVLARRKQRFALSLLASLAALVVLWPFVGARFVATGDIAGSNLNISFFIALASAVFFSVYMWRTSGGYALRAVGFAPKAAEYGGINVARSTLLAMTIAGAFAGLCGTHYVLGGALDEYRLRQNIPANVGFDGITVALVGQSTPAGVVAASVLFGTFDTGGLTVSQRLQNIDRNIVTVLKALIVLFIAAGGFLSRRITNPPPALATPNVTLSSAENREVSGAKPVNTSGNFGEGPGARPAANPENDGRDA</sequence>
<proteinExistence type="predicted"/>
<dbReference type="GO" id="GO:0005886">
    <property type="term" value="C:plasma membrane"/>
    <property type="evidence" value="ECO:0007669"/>
    <property type="project" value="UniProtKB-SubCell"/>
</dbReference>
<dbReference type="Proteomes" id="UP000248326">
    <property type="component" value="Unassembled WGS sequence"/>
</dbReference>
<evidence type="ECO:0000256" key="3">
    <source>
        <dbReference type="ARBA" id="ARBA00022692"/>
    </source>
</evidence>